<evidence type="ECO:0000256" key="3">
    <source>
        <dbReference type="ARBA" id="ARBA00022729"/>
    </source>
</evidence>
<dbReference type="Gene3D" id="1.25.40.390">
    <property type="match status" value="1"/>
</dbReference>
<dbReference type="Proteomes" id="UP000613193">
    <property type="component" value="Unassembled WGS sequence"/>
</dbReference>
<evidence type="ECO:0000313" key="9">
    <source>
        <dbReference type="EMBL" id="MBK0379704.1"/>
    </source>
</evidence>
<proteinExistence type="inferred from homology"/>
<feature type="domain" description="SusD-like N-terminal" evidence="8">
    <location>
        <begin position="97"/>
        <end position="222"/>
    </location>
</feature>
<gene>
    <name evidence="9" type="ORF">I5M19_10315</name>
</gene>
<evidence type="ECO:0000256" key="5">
    <source>
        <dbReference type="ARBA" id="ARBA00023237"/>
    </source>
</evidence>
<evidence type="ECO:0000259" key="8">
    <source>
        <dbReference type="Pfam" id="PF14322"/>
    </source>
</evidence>
<keyword evidence="5" id="KW-0998">Cell outer membrane</keyword>
<comment type="subcellular location">
    <subcellularLocation>
        <location evidence="1">Cell outer membrane</location>
    </subcellularLocation>
</comment>
<keyword evidence="4" id="KW-0472">Membrane</keyword>
<evidence type="ECO:0000313" key="10">
    <source>
        <dbReference type="Proteomes" id="UP000613193"/>
    </source>
</evidence>
<dbReference type="InterPro" id="IPR011990">
    <property type="entry name" value="TPR-like_helical_dom_sf"/>
</dbReference>
<dbReference type="RefSeq" id="WP_200066252.1">
    <property type="nucleotide sequence ID" value="NZ_JAEHFW010000002.1"/>
</dbReference>
<comment type="caution">
    <text evidence="9">The sequence shown here is derived from an EMBL/GenBank/DDBJ whole genome shotgun (WGS) entry which is preliminary data.</text>
</comment>
<dbReference type="InterPro" id="IPR012944">
    <property type="entry name" value="SusD_RagB_dom"/>
</dbReference>
<name>A0A934UMT0_9SPHI</name>
<evidence type="ECO:0000256" key="6">
    <source>
        <dbReference type="SAM" id="SignalP"/>
    </source>
</evidence>
<feature type="chain" id="PRO_5037436532" evidence="6">
    <location>
        <begin position="22"/>
        <end position="594"/>
    </location>
</feature>
<dbReference type="GO" id="GO:0009279">
    <property type="term" value="C:cell outer membrane"/>
    <property type="evidence" value="ECO:0007669"/>
    <property type="project" value="UniProtKB-SubCell"/>
</dbReference>
<dbReference type="InterPro" id="IPR033985">
    <property type="entry name" value="SusD-like_N"/>
</dbReference>
<feature type="domain" description="RagB/SusD" evidence="7">
    <location>
        <begin position="304"/>
        <end position="593"/>
    </location>
</feature>
<dbReference type="Pfam" id="PF14322">
    <property type="entry name" value="SusD-like_3"/>
    <property type="match status" value="1"/>
</dbReference>
<dbReference type="Pfam" id="PF07980">
    <property type="entry name" value="SusD_RagB"/>
    <property type="match status" value="1"/>
</dbReference>
<evidence type="ECO:0000256" key="1">
    <source>
        <dbReference type="ARBA" id="ARBA00004442"/>
    </source>
</evidence>
<keyword evidence="10" id="KW-1185">Reference proteome</keyword>
<dbReference type="AlphaFoldDB" id="A0A934UMT0"/>
<accession>A0A934UMT0</accession>
<keyword evidence="3 6" id="KW-0732">Signal</keyword>
<evidence type="ECO:0000256" key="2">
    <source>
        <dbReference type="ARBA" id="ARBA00006275"/>
    </source>
</evidence>
<sequence>MKKKILILLLLLSVVISDSCKKDLLKPTDPNKLTQQGFFNKVGDATEAVLGVYLAAREMFYKTYAWDGGSEMAYSRINGRPYSNYAPGASFGSSVSRHWNDGYRCINRANYVIVNVKKMEAATTNSADLDELHRIEGEAMLLRAMAYFRLIDLWGDVPYYTNVLTGNDEAYSLERTDRSIIKDNIIADLDTAANYIPITVAKAEQGRATRAAVYGYRGKIKLYWACWAKTAGNLGEAQTYYAAAAADFAEVMKPIYGRTLYKGGDPGTADNPSYGELFDGAHEDAAYASEVIFAFTNGGPSFNTSDGQSDEFYGDTYLYDFGTRSTGAGGVNMAPEIRLVNRYQLLSTGGFAPPLIPLNPTTVPDARTRTNSAVNPASYVGRDYRMQATIMWDGTKINEILADGTVTSRELTFLYKTNAPTPPYLFADGAFTGYIFRKYIRQVSGYAREAGPQDSWMMRLPDVWLMYCEATNEVSGPTSECFDLIDKIRHRGNLPPLNRGQFGDKTSFFNAIEQERIIELAAEGSRFFDIRRWNEVEKIWPQPNGSPLISTWNETVRDEFKNAIDRDYQRFYLFQIPPAEIIKNPKITQNEPWL</sequence>
<comment type="similarity">
    <text evidence="2">Belongs to the SusD family.</text>
</comment>
<dbReference type="SUPFAM" id="SSF48452">
    <property type="entry name" value="TPR-like"/>
    <property type="match status" value="1"/>
</dbReference>
<organism evidence="9 10">
    <name type="scientific">Mucilaginibacter segetis</name>
    <dbReference type="NCBI Taxonomy" id="2793071"/>
    <lineage>
        <taxon>Bacteria</taxon>
        <taxon>Pseudomonadati</taxon>
        <taxon>Bacteroidota</taxon>
        <taxon>Sphingobacteriia</taxon>
        <taxon>Sphingobacteriales</taxon>
        <taxon>Sphingobacteriaceae</taxon>
        <taxon>Mucilaginibacter</taxon>
    </lineage>
</organism>
<feature type="signal peptide" evidence="6">
    <location>
        <begin position="1"/>
        <end position="21"/>
    </location>
</feature>
<evidence type="ECO:0000259" key="7">
    <source>
        <dbReference type="Pfam" id="PF07980"/>
    </source>
</evidence>
<evidence type="ECO:0000256" key="4">
    <source>
        <dbReference type="ARBA" id="ARBA00023136"/>
    </source>
</evidence>
<reference evidence="9" key="1">
    <citation type="submission" date="2020-12" db="EMBL/GenBank/DDBJ databases">
        <title>Bacterial novel species Mucilaginibacter sp. SD-g isolated from soil.</title>
        <authorList>
            <person name="Jung H.-Y."/>
        </authorList>
    </citation>
    <scope>NUCLEOTIDE SEQUENCE</scope>
    <source>
        <strain evidence="9">SD-g</strain>
    </source>
</reference>
<protein>
    <submittedName>
        <fullName evidence="9">RagB/SusD family nutrient uptake outer membrane protein</fullName>
    </submittedName>
</protein>
<dbReference type="EMBL" id="JAEHFW010000002">
    <property type="protein sequence ID" value="MBK0379704.1"/>
    <property type="molecule type" value="Genomic_DNA"/>
</dbReference>